<feature type="transmembrane region" description="Helical" evidence="2">
    <location>
        <begin position="27"/>
        <end position="50"/>
    </location>
</feature>
<proteinExistence type="predicted"/>
<keyword evidence="2" id="KW-0472">Membrane</keyword>
<sequence>MGCRASVGRSAFHHTSKGSHKKNLYSIVMKACFMLAALCGMLLAATAMTFDDDDIDELADLLSQDPSAMARSKLRPGCGWSSKDDMFEEPLTADEIDDMMQMLDPQGGRGGRGGRDPSGKGGLYGKGERGGRGSRGDDGRGSYNTDIFEDPATAIDGKMMRDPLWGWGGWGRPWGGWGGWVRPWGGWGGWGRRWGGWGRRGWGGRYFDSDDNQEMQEEPETTADDLEDMMLLDPQGRRGYRGGDRDRYRGDRDRYRGDRDRYRGNRDRYRGDRDRYRKDRY</sequence>
<dbReference type="EMBL" id="CAKKLH010000290">
    <property type="protein sequence ID" value="CAH0109004.1"/>
    <property type="molecule type" value="Genomic_DNA"/>
</dbReference>
<reference evidence="3" key="1">
    <citation type="submission" date="2021-11" db="EMBL/GenBank/DDBJ databases">
        <authorList>
            <person name="Schell T."/>
        </authorList>
    </citation>
    <scope>NUCLEOTIDE SEQUENCE</scope>
    <source>
        <strain evidence="3">M5</strain>
    </source>
</reference>
<protein>
    <submittedName>
        <fullName evidence="3">Uncharacterized protein</fullName>
    </submittedName>
</protein>
<dbReference type="Proteomes" id="UP000789390">
    <property type="component" value="Unassembled WGS sequence"/>
</dbReference>
<evidence type="ECO:0000313" key="4">
    <source>
        <dbReference type="Proteomes" id="UP000789390"/>
    </source>
</evidence>
<dbReference type="AlphaFoldDB" id="A0A8J2S0E6"/>
<feature type="region of interest" description="Disordered" evidence="1">
    <location>
        <begin position="102"/>
        <end position="143"/>
    </location>
</feature>
<keyword evidence="2" id="KW-0812">Transmembrane</keyword>
<evidence type="ECO:0000313" key="3">
    <source>
        <dbReference type="EMBL" id="CAH0109004.1"/>
    </source>
</evidence>
<organism evidence="3 4">
    <name type="scientific">Daphnia galeata</name>
    <dbReference type="NCBI Taxonomy" id="27404"/>
    <lineage>
        <taxon>Eukaryota</taxon>
        <taxon>Metazoa</taxon>
        <taxon>Ecdysozoa</taxon>
        <taxon>Arthropoda</taxon>
        <taxon>Crustacea</taxon>
        <taxon>Branchiopoda</taxon>
        <taxon>Diplostraca</taxon>
        <taxon>Cladocera</taxon>
        <taxon>Anomopoda</taxon>
        <taxon>Daphniidae</taxon>
        <taxon>Daphnia</taxon>
    </lineage>
</organism>
<keyword evidence="2" id="KW-1133">Transmembrane helix</keyword>
<feature type="compositionally biased region" description="Basic and acidic residues" evidence="1">
    <location>
        <begin position="126"/>
        <end position="140"/>
    </location>
</feature>
<gene>
    <name evidence="3" type="ORF">DGAL_LOCUS12465</name>
</gene>
<name>A0A8J2S0E6_9CRUS</name>
<accession>A0A8J2S0E6</accession>
<evidence type="ECO:0000256" key="2">
    <source>
        <dbReference type="SAM" id="Phobius"/>
    </source>
</evidence>
<comment type="caution">
    <text evidence="3">The sequence shown here is derived from an EMBL/GenBank/DDBJ whole genome shotgun (WGS) entry which is preliminary data.</text>
</comment>
<dbReference type="OrthoDB" id="6381690at2759"/>
<feature type="region of interest" description="Disordered" evidence="1">
    <location>
        <begin position="234"/>
        <end position="281"/>
    </location>
</feature>
<evidence type="ECO:0000256" key="1">
    <source>
        <dbReference type="SAM" id="MobiDB-lite"/>
    </source>
</evidence>
<feature type="compositionally biased region" description="Basic and acidic residues" evidence="1">
    <location>
        <begin position="241"/>
        <end position="281"/>
    </location>
</feature>
<keyword evidence="4" id="KW-1185">Reference proteome</keyword>